<comment type="caution">
    <text evidence="1">The sequence shown here is derived from an EMBL/GenBank/DDBJ whole genome shotgun (WGS) entry which is preliminary data.</text>
</comment>
<dbReference type="EMBL" id="CM042029">
    <property type="protein sequence ID" value="KAI3794181.1"/>
    <property type="molecule type" value="Genomic_DNA"/>
</dbReference>
<accession>A0ACB9HFA0</accession>
<evidence type="ECO:0000313" key="2">
    <source>
        <dbReference type="Proteomes" id="UP001056120"/>
    </source>
</evidence>
<protein>
    <submittedName>
        <fullName evidence="1">Uncharacterized protein</fullName>
    </submittedName>
</protein>
<gene>
    <name evidence="1" type="ORF">L1987_36810</name>
</gene>
<evidence type="ECO:0000313" key="1">
    <source>
        <dbReference type="EMBL" id="KAI3794181.1"/>
    </source>
</evidence>
<name>A0ACB9HFA0_9ASTR</name>
<proteinExistence type="predicted"/>
<reference evidence="2" key="1">
    <citation type="journal article" date="2022" name="Mol. Ecol. Resour.">
        <title>The genomes of chicory, endive, great burdock and yacon provide insights into Asteraceae palaeo-polyploidization history and plant inulin production.</title>
        <authorList>
            <person name="Fan W."/>
            <person name="Wang S."/>
            <person name="Wang H."/>
            <person name="Wang A."/>
            <person name="Jiang F."/>
            <person name="Liu H."/>
            <person name="Zhao H."/>
            <person name="Xu D."/>
            <person name="Zhang Y."/>
        </authorList>
    </citation>
    <scope>NUCLEOTIDE SEQUENCE [LARGE SCALE GENOMIC DNA]</scope>
    <source>
        <strain evidence="2">cv. Yunnan</strain>
    </source>
</reference>
<dbReference type="Proteomes" id="UP001056120">
    <property type="component" value="Linkage Group LG12"/>
</dbReference>
<sequence>MLRSVLWFADSTPLCERPVRRIFTDVAGNLTCALSLVRKCRKPNPPIQLLDRSIGNIKWFLSIFDASNGGIILALPPIASNAVKIGGCCKIFGGGSGGLKWWHREKLISLGEVVAMPWLEVEVAVMARISFKMVVAV</sequence>
<keyword evidence="2" id="KW-1185">Reference proteome</keyword>
<reference evidence="1 2" key="2">
    <citation type="journal article" date="2022" name="Mol. Ecol. Resour.">
        <title>The genomes of chicory, endive, great burdock and yacon provide insights into Asteraceae paleo-polyploidization history and plant inulin production.</title>
        <authorList>
            <person name="Fan W."/>
            <person name="Wang S."/>
            <person name="Wang H."/>
            <person name="Wang A."/>
            <person name="Jiang F."/>
            <person name="Liu H."/>
            <person name="Zhao H."/>
            <person name="Xu D."/>
            <person name="Zhang Y."/>
        </authorList>
    </citation>
    <scope>NUCLEOTIDE SEQUENCE [LARGE SCALE GENOMIC DNA]</scope>
    <source>
        <strain evidence="2">cv. Yunnan</strain>
        <tissue evidence="1">Leaves</tissue>
    </source>
</reference>
<organism evidence="1 2">
    <name type="scientific">Smallanthus sonchifolius</name>
    <dbReference type="NCBI Taxonomy" id="185202"/>
    <lineage>
        <taxon>Eukaryota</taxon>
        <taxon>Viridiplantae</taxon>
        <taxon>Streptophyta</taxon>
        <taxon>Embryophyta</taxon>
        <taxon>Tracheophyta</taxon>
        <taxon>Spermatophyta</taxon>
        <taxon>Magnoliopsida</taxon>
        <taxon>eudicotyledons</taxon>
        <taxon>Gunneridae</taxon>
        <taxon>Pentapetalae</taxon>
        <taxon>asterids</taxon>
        <taxon>campanulids</taxon>
        <taxon>Asterales</taxon>
        <taxon>Asteraceae</taxon>
        <taxon>Asteroideae</taxon>
        <taxon>Heliantheae alliance</taxon>
        <taxon>Millerieae</taxon>
        <taxon>Smallanthus</taxon>
    </lineage>
</organism>